<dbReference type="Gene3D" id="3.10.450.30">
    <property type="entry name" value="Microbial ribonucleases"/>
    <property type="match status" value="1"/>
</dbReference>
<organism evidence="2 3">
    <name type="scientific">Enterococcus florum</name>
    <dbReference type="NCBI Taxonomy" id="2480627"/>
    <lineage>
        <taxon>Bacteria</taxon>
        <taxon>Bacillati</taxon>
        <taxon>Bacillota</taxon>
        <taxon>Bacilli</taxon>
        <taxon>Lactobacillales</taxon>
        <taxon>Enterococcaceae</taxon>
        <taxon>Enterococcus</taxon>
    </lineage>
</organism>
<name>A0A4P5P7E7_9ENTE</name>
<accession>A0A4P5P7E7</accession>
<dbReference type="OrthoDB" id="2218681at2"/>
<protein>
    <submittedName>
        <fullName evidence="2">Uncharacterized protein</fullName>
    </submittedName>
</protein>
<comment type="caution">
    <text evidence="2">The sequence shown here is derived from an EMBL/GenBank/DDBJ whole genome shotgun (WGS) entry which is preliminary data.</text>
</comment>
<reference evidence="3" key="1">
    <citation type="submission" date="2019-02" db="EMBL/GenBank/DDBJ databases">
        <title>Draft genome sequence of Enterococcus sp. Gos25-1.</title>
        <authorList>
            <person name="Tanaka N."/>
            <person name="Shiwa Y."/>
            <person name="Fujita N."/>
        </authorList>
    </citation>
    <scope>NUCLEOTIDE SEQUENCE [LARGE SCALE GENOMIC DNA]</scope>
    <source>
        <strain evidence="3">Gos25-1</strain>
    </source>
</reference>
<evidence type="ECO:0000313" key="2">
    <source>
        <dbReference type="EMBL" id="GCF93730.1"/>
    </source>
</evidence>
<dbReference type="AlphaFoldDB" id="A0A4P5P7E7"/>
<evidence type="ECO:0000256" key="1">
    <source>
        <dbReference type="SAM" id="MobiDB-lite"/>
    </source>
</evidence>
<dbReference type="Proteomes" id="UP000290567">
    <property type="component" value="Unassembled WGS sequence"/>
</dbReference>
<evidence type="ECO:0000313" key="3">
    <source>
        <dbReference type="Proteomes" id="UP000290567"/>
    </source>
</evidence>
<feature type="compositionally biased region" description="Low complexity" evidence="1">
    <location>
        <begin position="15"/>
        <end position="26"/>
    </location>
</feature>
<keyword evidence="3" id="KW-1185">Reference proteome</keyword>
<proteinExistence type="predicted"/>
<gene>
    <name evidence="2" type="ORF">NRIC_16210</name>
</gene>
<sequence length="69" mass="7664">MYDKYEKNGWKGNVTGQTQGTKAGATWKNDGSNGSVTLPKTDTNCKSISYKEFDINNKVPGQSRDAERF</sequence>
<feature type="compositionally biased region" description="Polar residues" evidence="1">
    <location>
        <begin position="29"/>
        <end position="41"/>
    </location>
</feature>
<dbReference type="EMBL" id="BJCC01000013">
    <property type="protein sequence ID" value="GCF93730.1"/>
    <property type="molecule type" value="Genomic_DNA"/>
</dbReference>
<dbReference type="RefSeq" id="WP_146622186.1">
    <property type="nucleotide sequence ID" value="NZ_BJCC01000013.1"/>
</dbReference>
<feature type="region of interest" description="Disordered" evidence="1">
    <location>
        <begin position="1"/>
        <end position="41"/>
    </location>
</feature>